<dbReference type="CDD" id="cd22157">
    <property type="entry name" value="F-box_AtFBW1-like"/>
    <property type="match status" value="1"/>
</dbReference>
<dbReference type="InterPro" id="IPR055290">
    <property type="entry name" value="At3g26010-like"/>
</dbReference>
<dbReference type="SMART" id="SM00256">
    <property type="entry name" value="FBOX"/>
    <property type="match status" value="1"/>
</dbReference>
<dbReference type="EMBL" id="JAUUTY010000006">
    <property type="protein sequence ID" value="KAK1614486.1"/>
    <property type="molecule type" value="Genomic_DNA"/>
</dbReference>
<comment type="caution">
    <text evidence="2">The sequence shown here is derived from an EMBL/GenBank/DDBJ whole genome shotgun (WGS) entry which is preliminary data.</text>
</comment>
<evidence type="ECO:0000313" key="2">
    <source>
        <dbReference type="EMBL" id="KAK1614486.1"/>
    </source>
</evidence>
<dbReference type="Pfam" id="PF24750">
    <property type="entry name" value="b-prop_At3g26010-like"/>
    <property type="match status" value="1"/>
</dbReference>
<evidence type="ECO:0000259" key="1">
    <source>
        <dbReference type="SMART" id="SM00256"/>
    </source>
</evidence>
<reference evidence="2" key="1">
    <citation type="submission" date="2023-07" db="EMBL/GenBank/DDBJ databases">
        <title>A chromosome-level genome assembly of Lolium multiflorum.</title>
        <authorList>
            <person name="Chen Y."/>
            <person name="Copetti D."/>
            <person name="Kolliker R."/>
            <person name="Studer B."/>
        </authorList>
    </citation>
    <scope>NUCLEOTIDE SEQUENCE</scope>
    <source>
        <strain evidence="2">02402/16</strain>
        <tissue evidence="2">Leaf</tissue>
    </source>
</reference>
<keyword evidence="3" id="KW-1185">Reference proteome</keyword>
<accession>A0AAD8R5J5</accession>
<gene>
    <name evidence="2" type="ORF">QYE76_020003</name>
</gene>
<dbReference type="InterPro" id="IPR036047">
    <property type="entry name" value="F-box-like_dom_sf"/>
</dbReference>
<protein>
    <recommendedName>
        <fullName evidence="1">F-box domain-containing protein</fullName>
    </recommendedName>
</protein>
<proteinExistence type="predicted"/>
<dbReference type="PANTHER" id="PTHR35546">
    <property type="entry name" value="F-BOX PROTEIN INTERACTION DOMAIN PROTEIN-RELATED"/>
    <property type="match status" value="1"/>
</dbReference>
<dbReference type="InterPro" id="IPR056592">
    <property type="entry name" value="Beta-prop_At3g26010-like"/>
</dbReference>
<organism evidence="2 3">
    <name type="scientific">Lolium multiflorum</name>
    <name type="common">Italian ryegrass</name>
    <name type="synonym">Lolium perenne subsp. multiflorum</name>
    <dbReference type="NCBI Taxonomy" id="4521"/>
    <lineage>
        <taxon>Eukaryota</taxon>
        <taxon>Viridiplantae</taxon>
        <taxon>Streptophyta</taxon>
        <taxon>Embryophyta</taxon>
        <taxon>Tracheophyta</taxon>
        <taxon>Spermatophyta</taxon>
        <taxon>Magnoliopsida</taxon>
        <taxon>Liliopsida</taxon>
        <taxon>Poales</taxon>
        <taxon>Poaceae</taxon>
        <taxon>BOP clade</taxon>
        <taxon>Pooideae</taxon>
        <taxon>Poodae</taxon>
        <taxon>Poeae</taxon>
        <taxon>Poeae Chloroplast Group 2 (Poeae type)</taxon>
        <taxon>Loliodinae</taxon>
        <taxon>Loliinae</taxon>
        <taxon>Lolium</taxon>
    </lineage>
</organism>
<dbReference type="SUPFAM" id="SSF81383">
    <property type="entry name" value="F-box domain"/>
    <property type="match status" value="1"/>
</dbReference>
<sequence length="394" mass="45060">MARRSRKKKQPAVSLPDDLVMEILARVPYRSLCRFKCVSQSWQALCSDPDLRKMSPQTLSGFFCHARKERDDGRDSGVRFINLSGKGRPLVDPDFLFLHDFVSIGLQLVNCCSSLLLCKCFKTSPHPWDADWVVCNPATEKWTVLPATEALHCSKSFTIRLGFDPATPSRFEAFLLKQGSLLDGRITGVAIYSSETGQWISMKSEWGDETCVDDNDSQFVFFNDTLHFTTFHSARDDFCVEDSRCECDYSLVTLDTEGKTWRKFPLPYHDTSFCSIGQSQGRLHAMHIDHGENQFILSVWLLEDYATGQWTLMHTANVPQLFGRHCRYRGEFCSLIAVHPECNVIFLIDGVTSMLVSYNMDDRKVRVICSAREYYHLPFPTYIPCFAEWPSDVI</sequence>
<name>A0AAD8R5J5_LOLMU</name>
<dbReference type="AlphaFoldDB" id="A0AAD8R5J5"/>
<dbReference type="InterPro" id="IPR001810">
    <property type="entry name" value="F-box_dom"/>
</dbReference>
<dbReference type="Gene3D" id="1.20.1280.50">
    <property type="match status" value="1"/>
</dbReference>
<dbReference type="Pfam" id="PF00646">
    <property type="entry name" value="F-box"/>
    <property type="match status" value="1"/>
</dbReference>
<feature type="domain" description="F-box" evidence="1">
    <location>
        <begin position="15"/>
        <end position="55"/>
    </location>
</feature>
<dbReference type="PANTHER" id="PTHR35546:SF48">
    <property type="entry name" value="F-BOX DOMAIN-CONTAINING PROTEIN"/>
    <property type="match status" value="1"/>
</dbReference>
<evidence type="ECO:0000313" key="3">
    <source>
        <dbReference type="Proteomes" id="UP001231189"/>
    </source>
</evidence>
<dbReference type="Proteomes" id="UP001231189">
    <property type="component" value="Unassembled WGS sequence"/>
</dbReference>